<accession>A0A5B7FRC5</accession>
<proteinExistence type="predicted"/>
<dbReference type="Proteomes" id="UP000324222">
    <property type="component" value="Unassembled WGS sequence"/>
</dbReference>
<evidence type="ECO:0000313" key="1">
    <source>
        <dbReference type="EMBL" id="MPC47935.1"/>
    </source>
</evidence>
<reference evidence="1 2" key="1">
    <citation type="submission" date="2019-05" db="EMBL/GenBank/DDBJ databases">
        <title>Another draft genome of Portunus trituberculatus and its Hox gene families provides insights of decapod evolution.</title>
        <authorList>
            <person name="Jeong J.-H."/>
            <person name="Song I."/>
            <person name="Kim S."/>
            <person name="Choi T."/>
            <person name="Kim D."/>
            <person name="Ryu S."/>
            <person name="Kim W."/>
        </authorList>
    </citation>
    <scope>NUCLEOTIDE SEQUENCE [LARGE SCALE GENOMIC DNA]</scope>
    <source>
        <tissue evidence="1">Muscle</tissue>
    </source>
</reference>
<name>A0A5B7FRC5_PORTR</name>
<organism evidence="1 2">
    <name type="scientific">Portunus trituberculatus</name>
    <name type="common">Swimming crab</name>
    <name type="synonym">Neptunus trituberculatus</name>
    <dbReference type="NCBI Taxonomy" id="210409"/>
    <lineage>
        <taxon>Eukaryota</taxon>
        <taxon>Metazoa</taxon>
        <taxon>Ecdysozoa</taxon>
        <taxon>Arthropoda</taxon>
        <taxon>Crustacea</taxon>
        <taxon>Multicrustacea</taxon>
        <taxon>Malacostraca</taxon>
        <taxon>Eumalacostraca</taxon>
        <taxon>Eucarida</taxon>
        <taxon>Decapoda</taxon>
        <taxon>Pleocyemata</taxon>
        <taxon>Brachyura</taxon>
        <taxon>Eubrachyura</taxon>
        <taxon>Portunoidea</taxon>
        <taxon>Portunidae</taxon>
        <taxon>Portuninae</taxon>
        <taxon>Portunus</taxon>
    </lineage>
</organism>
<comment type="caution">
    <text evidence="1">The sequence shown here is derived from an EMBL/GenBank/DDBJ whole genome shotgun (WGS) entry which is preliminary data.</text>
</comment>
<protein>
    <submittedName>
        <fullName evidence="1">Uncharacterized protein</fullName>
    </submittedName>
</protein>
<dbReference type="EMBL" id="VSRR010008008">
    <property type="protein sequence ID" value="MPC47935.1"/>
    <property type="molecule type" value="Genomic_DNA"/>
</dbReference>
<gene>
    <name evidence="1" type="ORF">E2C01_041696</name>
</gene>
<keyword evidence="2" id="KW-1185">Reference proteome</keyword>
<sequence>MSSNNTVTQVRVSDADCLISCRPSALCRQGHPACHTSPPLPTFTLFPSTICVADSVLQGGEQCPVLRMKTSRHSNCRRHHRRRPTFSHRGSRLLAAERLRHRVCS</sequence>
<dbReference type="AlphaFoldDB" id="A0A5B7FRC5"/>
<evidence type="ECO:0000313" key="2">
    <source>
        <dbReference type="Proteomes" id="UP000324222"/>
    </source>
</evidence>